<accession>A0A520KTT5</accession>
<evidence type="ECO:0000313" key="5">
    <source>
        <dbReference type="Proteomes" id="UP000317158"/>
    </source>
</evidence>
<dbReference type="Gene3D" id="3.90.79.10">
    <property type="entry name" value="Nucleoside Triphosphate Pyrophosphohydrolase"/>
    <property type="match status" value="1"/>
</dbReference>
<dbReference type="CDD" id="cd03424">
    <property type="entry name" value="NUDIX_ADPRase_Nudt5_UGPPase_Nudt14"/>
    <property type="match status" value="1"/>
</dbReference>
<evidence type="ECO:0000256" key="1">
    <source>
        <dbReference type="ARBA" id="ARBA00001946"/>
    </source>
</evidence>
<sequence>MKITKREIVFEGKHLRLLKKYFKHLGKEYVWETVERKNIYNSGAVVIVALTKERELILEKNWRAPLENFVIQFPAGLTDIEGESEEDTARRELLEETGYRAEELINIISTPLSPALTPTRATYFFAPRVEFVGISKKDTAEVIEVLKVSVNKIDDFLINLPKNTELDLRVPGIIWILEKKKLI</sequence>
<dbReference type="PROSITE" id="PS51462">
    <property type="entry name" value="NUDIX"/>
    <property type="match status" value="1"/>
</dbReference>
<organism evidence="4 5">
    <name type="scientific">Methanoliparum thermophilum</name>
    <dbReference type="NCBI Taxonomy" id="2491083"/>
    <lineage>
        <taxon>Archaea</taxon>
        <taxon>Methanobacteriati</taxon>
        <taxon>Methanobacteriota</taxon>
        <taxon>Candidatus Methanoliparia</taxon>
        <taxon>Candidatus Methanoliparales</taxon>
        <taxon>Candidatus Methanoliparaceae</taxon>
        <taxon>Candidatus Methanoliparum</taxon>
    </lineage>
</organism>
<dbReference type="InterPro" id="IPR015797">
    <property type="entry name" value="NUDIX_hydrolase-like_dom_sf"/>
</dbReference>
<dbReference type="AlphaFoldDB" id="A0A520KTT5"/>
<reference evidence="4 5" key="1">
    <citation type="journal article" date="2019" name="Nat. Microbiol.">
        <title>Wide diversity of methane and short-chain alkane metabolisms in uncultured archaea.</title>
        <authorList>
            <person name="Borrel G."/>
            <person name="Adam P.S."/>
            <person name="McKay L.J."/>
            <person name="Chen L.X."/>
            <person name="Sierra-Garcia I.N."/>
            <person name="Sieber C.M."/>
            <person name="Letourneur Q."/>
            <person name="Ghozlane A."/>
            <person name="Andersen G.L."/>
            <person name="Li W.J."/>
            <person name="Hallam S.J."/>
            <person name="Muyzer G."/>
            <person name="de Oliveira V.M."/>
            <person name="Inskeep W.P."/>
            <person name="Banfield J.F."/>
            <person name="Gribaldo S."/>
        </authorList>
    </citation>
    <scope>NUCLEOTIDE SEQUENCE [LARGE SCALE GENOMIC DNA]</scope>
    <source>
        <strain evidence="4">NM1a</strain>
    </source>
</reference>
<evidence type="ECO:0000256" key="2">
    <source>
        <dbReference type="ARBA" id="ARBA00022801"/>
    </source>
</evidence>
<gene>
    <name evidence="4" type="ORF">EF806_00955</name>
</gene>
<protein>
    <submittedName>
        <fullName evidence="4">NUDIX hydrolase</fullName>
    </submittedName>
</protein>
<dbReference type="InterPro" id="IPR000086">
    <property type="entry name" value="NUDIX_hydrolase_dom"/>
</dbReference>
<dbReference type="Pfam" id="PF00293">
    <property type="entry name" value="NUDIX"/>
    <property type="match status" value="1"/>
</dbReference>
<comment type="caution">
    <text evidence="4">The sequence shown here is derived from an EMBL/GenBank/DDBJ whole genome shotgun (WGS) entry which is preliminary data.</text>
</comment>
<dbReference type="SUPFAM" id="SSF55811">
    <property type="entry name" value="Nudix"/>
    <property type="match status" value="1"/>
</dbReference>
<keyword evidence="2 4" id="KW-0378">Hydrolase</keyword>
<dbReference type="GO" id="GO:0005829">
    <property type="term" value="C:cytosol"/>
    <property type="evidence" value="ECO:0007669"/>
    <property type="project" value="TreeGrafter"/>
</dbReference>
<proteinExistence type="predicted"/>
<evidence type="ECO:0000259" key="3">
    <source>
        <dbReference type="PROSITE" id="PS51462"/>
    </source>
</evidence>
<dbReference type="GO" id="GO:0016787">
    <property type="term" value="F:hydrolase activity"/>
    <property type="evidence" value="ECO:0007669"/>
    <property type="project" value="UniProtKB-KW"/>
</dbReference>
<dbReference type="PANTHER" id="PTHR11839:SF18">
    <property type="entry name" value="NUDIX HYDROLASE DOMAIN-CONTAINING PROTEIN"/>
    <property type="match status" value="1"/>
</dbReference>
<dbReference type="GO" id="GO:0019693">
    <property type="term" value="P:ribose phosphate metabolic process"/>
    <property type="evidence" value="ECO:0007669"/>
    <property type="project" value="TreeGrafter"/>
</dbReference>
<dbReference type="GO" id="GO:0006753">
    <property type="term" value="P:nucleoside phosphate metabolic process"/>
    <property type="evidence" value="ECO:0007669"/>
    <property type="project" value="TreeGrafter"/>
</dbReference>
<comment type="cofactor">
    <cofactor evidence="1">
        <name>Mg(2+)</name>
        <dbReference type="ChEBI" id="CHEBI:18420"/>
    </cofactor>
</comment>
<evidence type="ECO:0000313" key="4">
    <source>
        <dbReference type="EMBL" id="RZN65492.1"/>
    </source>
</evidence>
<dbReference type="EMBL" id="RXIF01000002">
    <property type="protein sequence ID" value="RZN65492.1"/>
    <property type="molecule type" value="Genomic_DNA"/>
</dbReference>
<feature type="domain" description="Nudix hydrolase" evidence="3">
    <location>
        <begin position="39"/>
        <end position="174"/>
    </location>
</feature>
<dbReference type="Proteomes" id="UP000317158">
    <property type="component" value="Unassembled WGS sequence"/>
</dbReference>
<name>A0A520KTT5_METT2</name>
<dbReference type="PANTHER" id="PTHR11839">
    <property type="entry name" value="UDP/ADP-SUGAR PYROPHOSPHATASE"/>
    <property type="match status" value="1"/>
</dbReference>